<dbReference type="PANTHER" id="PTHR22935:SF95">
    <property type="entry name" value="BETA-LACTAMASE-LIKE 1-RELATED"/>
    <property type="match status" value="1"/>
</dbReference>
<dbReference type="OrthoDB" id="9575at2157"/>
<gene>
    <name evidence="3" type="primary">ampC</name>
    <name evidence="3" type="ORF">NMY3_02692</name>
</gene>
<reference evidence="4" key="1">
    <citation type="submission" date="2015-10" db="EMBL/GenBank/DDBJ databases">
        <title>Niche specialization of a soil ammonia-oxidizing archaeon, Candidatus Nitrosocosmicus oleophilus.</title>
        <authorList>
            <person name="Jung M.-Y."/>
            <person name="Rhee S.-K."/>
        </authorList>
    </citation>
    <scope>NUCLEOTIDE SEQUENCE [LARGE SCALE GENOMIC DNA]</scope>
    <source>
        <strain evidence="4">MY3</strain>
    </source>
</reference>
<evidence type="ECO:0000256" key="1">
    <source>
        <dbReference type="ARBA" id="ARBA00038473"/>
    </source>
</evidence>
<dbReference type="RefSeq" id="WP_196816076.1">
    <property type="nucleotide sequence ID" value="NZ_CP012850.1"/>
</dbReference>
<evidence type="ECO:0000259" key="2">
    <source>
        <dbReference type="Pfam" id="PF00144"/>
    </source>
</evidence>
<dbReference type="EC" id="3.5.2.6" evidence="3"/>
<sequence>MAVRNHSYTPQQVYDFVSNSTLSTQPGTKASYSDIGMGLLGHVLSQGAGVSFDQLVKDRILNVLGMDSTGMRINASEISIPEDIKSRFAQGHIAGKEVNLEFIPETIHSAGAMYSTANDLLKYLSANLGLIQTKVNDSIQETHLIRNSFGQSSENKSLKDYIGLGWTVTTDFGKVVIWHTGSIDGYTSIIGFNPGKQIGLVILCGCNYDDFSSQEMINLVIPFLLYHK</sequence>
<dbReference type="PANTHER" id="PTHR22935">
    <property type="entry name" value="PENICILLIN-BINDING PROTEIN"/>
    <property type="match status" value="1"/>
</dbReference>
<dbReference type="Proteomes" id="UP000058925">
    <property type="component" value="Chromosome"/>
</dbReference>
<accession>A0A654MBN4</accession>
<dbReference type="GO" id="GO:0008800">
    <property type="term" value="F:beta-lactamase activity"/>
    <property type="evidence" value="ECO:0007669"/>
    <property type="project" value="UniProtKB-EC"/>
</dbReference>
<dbReference type="Pfam" id="PF00144">
    <property type="entry name" value="Beta-lactamase"/>
    <property type="match status" value="1"/>
</dbReference>
<evidence type="ECO:0000313" key="3">
    <source>
        <dbReference type="EMBL" id="ALI36882.1"/>
    </source>
</evidence>
<dbReference type="KEGG" id="taa:NMY3_02692"/>
<dbReference type="GeneID" id="72656322"/>
<keyword evidence="3" id="KW-0378">Hydrolase</keyword>
<comment type="similarity">
    <text evidence="1">Belongs to the beta-lactamase family.</text>
</comment>
<dbReference type="InterPro" id="IPR001466">
    <property type="entry name" value="Beta-lactam-related"/>
</dbReference>
<feature type="domain" description="Beta-lactamase-related" evidence="2">
    <location>
        <begin position="8"/>
        <end position="211"/>
    </location>
</feature>
<dbReference type="InterPro" id="IPR012338">
    <property type="entry name" value="Beta-lactam/transpept-like"/>
</dbReference>
<keyword evidence="4" id="KW-1185">Reference proteome</keyword>
<dbReference type="Gene3D" id="3.40.710.10">
    <property type="entry name" value="DD-peptidase/beta-lactamase superfamily"/>
    <property type="match status" value="1"/>
</dbReference>
<proteinExistence type="inferred from homology"/>
<dbReference type="SUPFAM" id="SSF56601">
    <property type="entry name" value="beta-lactamase/transpeptidase-like"/>
    <property type="match status" value="1"/>
</dbReference>
<dbReference type="AlphaFoldDB" id="A0A654MBN4"/>
<organism evidence="3 4">
    <name type="scientific">Candidatus Nitrosocosmicus oleophilus</name>
    <dbReference type="NCBI Taxonomy" id="1353260"/>
    <lineage>
        <taxon>Archaea</taxon>
        <taxon>Nitrososphaerota</taxon>
        <taxon>Nitrososphaeria</taxon>
        <taxon>Nitrososphaerales</taxon>
        <taxon>Nitrososphaeraceae</taxon>
        <taxon>Candidatus Nitrosocosmicus</taxon>
    </lineage>
</organism>
<dbReference type="EMBL" id="CP012850">
    <property type="protein sequence ID" value="ALI36882.1"/>
    <property type="molecule type" value="Genomic_DNA"/>
</dbReference>
<protein>
    <submittedName>
        <fullName evidence="3">Beta-lactamase</fullName>
        <ecNumber evidence="3">3.5.2.6</ecNumber>
    </submittedName>
</protein>
<evidence type="ECO:0000313" key="4">
    <source>
        <dbReference type="Proteomes" id="UP000058925"/>
    </source>
</evidence>
<dbReference type="InterPro" id="IPR051478">
    <property type="entry name" value="Beta-lactamase-like_AB/R"/>
</dbReference>
<name>A0A654MBN4_9ARCH</name>